<protein>
    <recommendedName>
        <fullName evidence="1">BTB domain-containing protein</fullName>
    </recommendedName>
</protein>
<dbReference type="Gene3D" id="3.30.710.10">
    <property type="entry name" value="Potassium Channel Kv1.1, Chain A"/>
    <property type="match status" value="1"/>
</dbReference>
<sequence>MASVIIDPGLGVKKNLLKRAGGAGIRYCLCNCQGTQGIYLAANRLPDPDDKLFVGCRIKSPHDRRYFLPPTITAALSSQCNNHRTADVEFRIGPEAKSLYGHRYFAVMFGSGLRESNDDGSRTVIDVPDIEHPVFEALLQHIYLDQTEFDNDVRMPDLLLTADKYDVLELTKIVWDHVAAALTPGGVCQLLMVHGHIRSIKKNMIIYLVNQFNEVEKTEDCWRTRIGL</sequence>
<dbReference type="EMBL" id="RBNJ01000974">
    <property type="protein sequence ID" value="RUS33739.1"/>
    <property type="molecule type" value="Genomic_DNA"/>
</dbReference>
<evidence type="ECO:0000259" key="1">
    <source>
        <dbReference type="SMART" id="SM00225"/>
    </source>
</evidence>
<dbReference type="CDD" id="cd18186">
    <property type="entry name" value="BTB_POZ_ZBTB_KLHL-like"/>
    <property type="match status" value="1"/>
</dbReference>
<evidence type="ECO:0000313" key="3">
    <source>
        <dbReference type="Proteomes" id="UP000274822"/>
    </source>
</evidence>
<dbReference type="Proteomes" id="UP000274822">
    <property type="component" value="Unassembled WGS sequence"/>
</dbReference>
<dbReference type="SMART" id="SM00225">
    <property type="entry name" value="BTB"/>
    <property type="match status" value="1"/>
</dbReference>
<organism evidence="2 3">
    <name type="scientific">Jimgerdemannia flammicorona</name>
    <dbReference type="NCBI Taxonomy" id="994334"/>
    <lineage>
        <taxon>Eukaryota</taxon>
        <taxon>Fungi</taxon>
        <taxon>Fungi incertae sedis</taxon>
        <taxon>Mucoromycota</taxon>
        <taxon>Mucoromycotina</taxon>
        <taxon>Endogonomycetes</taxon>
        <taxon>Endogonales</taxon>
        <taxon>Endogonaceae</taxon>
        <taxon>Jimgerdemannia</taxon>
    </lineage>
</organism>
<name>A0A433QVB4_9FUNG</name>
<keyword evidence="3" id="KW-1185">Reference proteome</keyword>
<dbReference type="AlphaFoldDB" id="A0A433QVB4"/>
<dbReference type="Pfam" id="PF00651">
    <property type="entry name" value="BTB"/>
    <property type="match status" value="1"/>
</dbReference>
<dbReference type="InterPro" id="IPR000210">
    <property type="entry name" value="BTB/POZ_dom"/>
</dbReference>
<evidence type="ECO:0000313" key="2">
    <source>
        <dbReference type="EMBL" id="RUS33739.1"/>
    </source>
</evidence>
<proteinExistence type="predicted"/>
<accession>A0A433QVB4</accession>
<reference evidence="2 3" key="1">
    <citation type="journal article" date="2018" name="New Phytol.">
        <title>Phylogenomics of Endogonaceae and evolution of mycorrhizas within Mucoromycota.</title>
        <authorList>
            <person name="Chang Y."/>
            <person name="Desiro A."/>
            <person name="Na H."/>
            <person name="Sandor L."/>
            <person name="Lipzen A."/>
            <person name="Clum A."/>
            <person name="Barry K."/>
            <person name="Grigoriev I.V."/>
            <person name="Martin F.M."/>
            <person name="Stajich J.E."/>
            <person name="Smith M.E."/>
            <person name="Bonito G."/>
            <person name="Spatafora J.W."/>
        </authorList>
    </citation>
    <scope>NUCLEOTIDE SEQUENCE [LARGE SCALE GENOMIC DNA]</scope>
    <source>
        <strain evidence="2 3">AD002</strain>
    </source>
</reference>
<dbReference type="PANTHER" id="PTHR24413">
    <property type="entry name" value="SPECKLE-TYPE POZ PROTEIN"/>
    <property type="match status" value="1"/>
</dbReference>
<dbReference type="InterPro" id="IPR011333">
    <property type="entry name" value="SKP1/BTB/POZ_sf"/>
</dbReference>
<feature type="domain" description="BTB" evidence="1">
    <location>
        <begin position="86"/>
        <end position="182"/>
    </location>
</feature>
<gene>
    <name evidence="2" type="ORF">BC938DRAFT_484154</name>
</gene>
<dbReference type="SUPFAM" id="SSF54695">
    <property type="entry name" value="POZ domain"/>
    <property type="match status" value="1"/>
</dbReference>
<comment type="caution">
    <text evidence="2">The sequence shown here is derived from an EMBL/GenBank/DDBJ whole genome shotgun (WGS) entry which is preliminary data.</text>
</comment>